<dbReference type="Gene3D" id="1.25.50.10">
    <property type="entry name" value="Peptidase M1, alanyl aminopeptidase, C-terminal domain"/>
    <property type="match status" value="1"/>
</dbReference>
<reference evidence="14 15" key="1">
    <citation type="journal article" date="2011" name="J. Bacteriol.">
        <title>Genome sequence of strain IMCC3088, a proteorhodopsin-containing marine bacterium belonging to the OM60/NOR5 clade.</title>
        <authorList>
            <person name="Jang Y."/>
            <person name="Oh H.M."/>
            <person name="Kang I."/>
            <person name="Lee K."/>
            <person name="Yang S.J."/>
            <person name="Cho J.C."/>
        </authorList>
    </citation>
    <scope>NUCLEOTIDE SEQUENCE [LARGE SCALE GENOMIC DNA]</scope>
    <source>
        <strain evidence="14 15">IMCC3088</strain>
    </source>
</reference>
<dbReference type="InterPro" id="IPR027268">
    <property type="entry name" value="Peptidase_M4/M1_CTD_sf"/>
</dbReference>
<evidence type="ECO:0000256" key="8">
    <source>
        <dbReference type="ARBA" id="ARBA00022723"/>
    </source>
</evidence>
<evidence type="ECO:0000256" key="1">
    <source>
        <dbReference type="ARBA" id="ARBA00000098"/>
    </source>
</evidence>
<dbReference type="GO" id="GO:0016285">
    <property type="term" value="F:alanyl aminopeptidase activity"/>
    <property type="evidence" value="ECO:0007669"/>
    <property type="project" value="UniProtKB-EC"/>
</dbReference>
<dbReference type="FunFam" id="2.60.40.1730:FF:000005">
    <property type="entry name" value="Aminopeptidase N"/>
    <property type="match status" value="1"/>
</dbReference>
<dbReference type="InterPro" id="IPR042097">
    <property type="entry name" value="Aminopeptidase_N-like_N_sf"/>
</dbReference>
<dbReference type="Pfam" id="PF11940">
    <property type="entry name" value="DUF3458"/>
    <property type="match status" value="1"/>
</dbReference>
<dbReference type="Pfam" id="PF17432">
    <property type="entry name" value="DUF3458_C"/>
    <property type="match status" value="1"/>
</dbReference>
<keyword evidence="15" id="KW-1185">Reference proteome</keyword>
<evidence type="ECO:0000256" key="5">
    <source>
        <dbReference type="ARBA" id="ARBA00015611"/>
    </source>
</evidence>
<keyword evidence="6 14" id="KW-0031">Aminopeptidase</keyword>
<dbReference type="Pfam" id="PF01433">
    <property type="entry name" value="Peptidase_M1"/>
    <property type="match status" value="1"/>
</dbReference>
<keyword evidence="7" id="KW-0645">Protease</keyword>
<dbReference type="InterPro" id="IPR037144">
    <property type="entry name" value="Peptidase_M1_pepN_C_sf"/>
</dbReference>
<comment type="catalytic activity">
    <reaction evidence="1">
        <text>Release of an N-terminal amino acid, Xaa-|-Yaa- from a peptide, amide or arylamide. Xaa is preferably Ala, but may be most amino acids including Pro (slow action). When a terminal hydrophobic residue is followed by a prolyl residue, the two may be released as an intact Xaa-Pro dipeptide.</text>
        <dbReference type="EC" id="3.4.11.2"/>
    </reaction>
</comment>
<evidence type="ECO:0000256" key="9">
    <source>
        <dbReference type="ARBA" id="ARBA00022801"/>
    </source>
</evidence>
<comment type="cofactor">
    <cofactor evidence="2">
        <name>Zn(2+)</name>
        <dbReference type="ChEBI" id="CHEBI:29105"/>
    </cofactor>
</comment>
<evidence type="ECO:0000256" key="13">
    <source>
        <dbReference type="NCBIfam" id="TIGR02414"/>
    </source>
</evidence>
<comment type="caution">
    <text evidence="14">The sequence shown here is derived from an EMBL/GenBank/DDBJ whole genome shotgun (WGS) entry which is preliminary data.</text>
</comment>
<dbReference type="InterPro" id="IPR024601">
    <property type="entry name" value="Peptidase_M1_pepN_C"/>
</dbReference>
<evidence type="ECO:0000256" key="10">
    <source>
        <dbReference type="ARBA" id="ARBA00022833"/>
    </source>
</evidence>
<dbReference type="PRINTS" id="PR00756">
    <property type="entry name" value="ALADIPTASE"/>
</dbReference>
<sequence>MRDAQPQAIRLADYQPSAFSISSVTLDFDLYDDRTFVKSTLNLTREGVKDVPLVLDGQELKLLSVSVDGRELNSDEYLLDTDSLTIGSVPDHFELQILTEIHPETNTSLEGLYRSRTMFCTQCEAEGFRKITYYLDRPDVMSVFTVSITADSERYPVLLSNGNRIEAAPLDNGRHRVVWHDPHKKPAYLFALVAGDLAHIEDRFTTASGDAVTLRIFVEPKDLNKCDFAMDALKRSMRWDEEVYGREYDLELFNIVAVDDFNMGAMENKSLNIFNTSAVLASPDVTTDQGYQRVEAIVAHEYFHNWSGNRVTCRDWFQLSLKEGFTVFRDSQFSSDMGSAAVKRIEDVTLLRTAQFAEDAGPMSHPVRPDSYIEISNFYTLTVYEKGAEVVRMLHTLLGPELFRKGSDLYFDRHDGQAVTCDDFVAAMEAVSGIDLTQFKRWYSQSGTPVVRATGSYDAEKKRYSLTLSQSCPPTPGQSVKQPFDIPVLMGLVGSRGNLSFALVDTASEQRSDTEALLRLTQAEQTFEFDDVEEQPVPALFRGFSAPVRIQADWSIDDLQRLITCEEDGFLRWDALQTLALLAVDEAISGREEAALSALIASIQAMLEQDGDRAVLAMSLILPSENYIAEVHSQSHGADPIAIHTARESVKASLATALIDRFEVLANSAIEGAYAPEGAAIAERALRLTALDYLRLVQPEKAADIAVSLLEKSDNLTDRLGALRTLGAVGGKRAEVAFDAFYRRFADEPLVVNQWFQIQAMNPYGDALARVTRLLAHPAYDNLNPNKIRSVVGAFCSANPVQFHAASGQGYALLADVVIDLNKKNPQIAARLLAPLTKWRNYPKYAQRMKVELERIAAQENLSKDVFEVVSKSLAS</sequence>
<evidence type="ECO:0000256" key="3">
    <source>
        <dbReference type="ARBA" id="ARBA00010136"/>
    </source>
</evidence>
<dbReference type="Pfam" id="PF17900">
    <property type="entry name" value="Peptidase_M1_N"/>
    <property type="match status" value="1"/>
</dbReference>
<protein>
    <recommendedName>
        <fullName evidence="5 13">Aminopeptidase N</fullName>
        <ecNumber evidence="4 13">3.4.11.2</ecNumber>
    </recommendedName>
</protein>
<dbReference type="NCBIfam" id="TIGR02414">
    <property type="entry name" value="pepN_proteo"/>
    <property type="match status" value="1"/>
</dbReference>
<keyword evidence="9" id="KW-0378">Hydrolase</keyword>
<dbReference type="CDD" id="cd09600">
    <property type="entry name" value="M1_APN"/>
    <property type="match status" value="1"/>
</dbReference>
<dbReference type="InterPro" id="IPR001930">
    <property type="entry name" value="Peptidase_M1"/>
</dbReference>
<dbReference type="OrthoDB" id="100605at2"/>
<dbReference type="EC" id="3.4.11.2" evidence="4 13"/>
<dbReference type="InterPro" id="IPR045357">
    <property type="entry name" value="Aminopeptidase_N-like_N"/>
</dbReference>
<evidence type="ECO:0000256" key="12">
    <source>
        <dbReference type="ARBA" id="ARBA00059739"/>
    </source>
</evidence>
<dbReference type="Proteomes" id="UP000005615">
    <property type="component" value="Unassembled WGS sequence"/>
</dbReference>
<name>F3KZ32_9GAMM</name>
<dbReference type="InterPro" id="IPR038438">
    <property type="entry name" value="PepN_Ig-like_sf"/>
</dbReference>
<dbReference type="FunFam" id="2.60.40.1840:FF:000001">
    <property type="entry name" value="Aminopeptidase N"/>
    <property type="match status" value="1"/>
</dbReference>
<comment type="similarity">
    <text evidence="3">Belongs to the peptidase M1 family.</text>
</comment>
<dbReference type="SUPFAM" id="SSF63737">
    <property type="entry name" value="Leukotriene A4 hydrolase N-terminal domain"/>
    <property type="match status" value="1"/>
</dbReference>
<gene>
    <name evidence="14" type="ORF">IMCC3088_98</name>
</gene>
<dbReference type="Gene3D" id="3.30.2010.30">
    <property type="match status" value="1"/>
</dbReference>
<evidence type="ECO:0000256" key="2">
    <source>
        <dbReference type="ARBA" id="ARBA00001947"/>
    </source>
</evidence>
<evidence type="ECO:0000256" key="6">
    <source>
        <dbReference type="ARBA" id="ARBA00022438"/>
    </source>
</evidence>
<dbReference type="Gene3D" id="1.10.390.10">
    <property type="entry name" value="Neutral Protease Domain 2"/>
    <property type="match status" value="1"/>
</dbReference>
<evidence type="ECO:0000256" key="11">
    <source>
        <dbReference type="ARBA" id="ARBA00023049"/>
    </source>
</evidence>
<dbReference type="RefSeq" id="WP_009574681.1">
    <property type="nucleotide sequence ID" value="NZ_AEIG01000010.1"/>
</dbReference>
<organism evidence="14 15">
    <name type="scientific">Aequoribacter fuscus</name>
    <dbReference type="NCBI Taxonomy" id="2518989"/>
    <lineage>
        <taxon>Bacteria</taxon>
        <taxon>Pseudomonadati</taxon>
        <taxon>Pseudomonadota</taxon>
        <taxon>Gammaproteobacteria</taxon>
        <taxon>Cellvibrionales</taxon>
        <taxon>Halieaceae</taxon>
        <taxon>Aequoribacter</taxon>
    </lineage>
</organism>
<keyword evidence="10" id="KW-0862">Zinc</keyword>
<dbReference type="EMBL" id="AEIG01000010">
    <property type="protein sequence ID" value="EGG30679.1"/>
    <property type="molecule type" value="Genomic_DNA"/>
</dbReference>
<dbReference type="FunFam" id="1.10.390.10:FF:000002">
    <property type="entry name" value="Aminopeptidase N"/>
    <property type="match status" value="1"/>
</dbReference>
<dbReference type="GO" id="GO:0006508">
    <property type="term" value="P:proteolysis"/>
    <property type="evidence" value="ECO:0007669"/>
    <property type="project" value="UniProtKB-UniRule"/>
</dbReference>
<dbReference type="InterPro" id="IPR035414">
    <property type="entry name" value="Peptidase_M1_pepN_Ig-like"/>
</dbReference>
<dbReference type="MEROPS" id="M01.005"/>
<dbReference type="STRING" id="2518989.IMCC3088_98"/>
<dbReference type="eggNOG" id="COG0308">
    <property type="taxonomic scope" value="Bacteria"/>
</dbReference>
<evidence type="ECO:0000256" key="4">
    <source>
        <dbReference type="ARBA" id="ARBA00012564"/>
    </source>
</evidence>
<dbReference type="PANTHER" id="PTHR46322">
    <property type="entry name" value="PUROMYCIN-SENSITIVE AMINOPEPTIDASE"/>
    <property type="match status" value="1"/>
</dbReference>
<proteinExistence type="inferred from homology"/>
<evidence type="ECO:0000313" key="15">
    <source>
        <dbReference type="Proteomes" id="UP000005615"/>
    </source>
</evidence>
<evidence type="ECO:0000256" key="7">
    <source>
        <dbReference type="ARBA" id="ARBA00022670"/>
    </source>
</evidence>
<dbReference type="SUPFAM" id="SSF55486">
    <property type="entry name" value="Metalloproteases ('zincins'), catalytic domain"/>
    <property type="match status" value="1"/>
</dbReference>
<dbReference type="InterPro" id="IPR012779">
    <property type="entry name" value="Peptidase_M1_pepN"/>
</dbReference>
<comment type="function">
    <text evidence="12">Aminopeptidase N is involved in the degradation of intracellular peptides generated by protein breakdown during normal growth as well as in response to nutrient starvation.</text>
</comment>
<dbReference type="Gene3D" id="2.60.40.1840">
    <property type="match status" value="1"/>
</dbReference>
<dbReference type="Gene3D" id="2.60.40.1730">
    <property type="entry name" value="tricorn interacting facor f3 domain"/>
    <property type="match status" value="1"/>
</dbReference>
<accession>F3KZ32</accession>
<dbReference type="PANTHER" id="PTHR46322:SF1">
    <property type="entry name" value="PUROMYCIN-SENSITIVE AMINOPEPTIDASE"/>
    <property type="match status" value="1"/>
</dbReference>
<dbReference type="FunFam" id="3.30.2010.30:FF:000002">
    <property type="entry name" value="Putative aminopeptidase N"/>
    <property type="match status" value="1"/>
</dbReference>
<keyword evidence="11" id="KW-0482">Metalloprotease</keyword>
<dbReference type="GO" id="GO:0008270">
    <property type="term" value="F:zinc ion binding"/>
    <property type="evidence" value="ECO:0007669"/>
    <property type="project" value="InterPro"/>
</dbReference>
<dbReference type="InterPro" id="IPR014782">
    <property type="entry name" value="Peptidase_M1_dom"/>
</dbReference>
<dbReference type="AlphaFoldDB" id="F3KZ32"/>
<keyword evidence="8" id="KW-0479">Metal-binding</keyword>
<dbReference type="GO" id="GO:0008237">
    <property type="term" value="F:metallopeptidase activity"/>
    <property type="evidence" value="ECO:0007669"/>
    <property type="project" value="UniProtKB-UniRule"/>
</dbReference>
<evidence type="ECO:0000313" key="14">
    <source>
        <dbReference type="EMBL" id="EGG30679.1"/>
    </source>
</evidence>